<keyword evidence="4" id="KW-1185">Reference proteome</keyword>
<accession>A0A3N6NDJ9</accession>
<name>A0A3N6NDJ9_9BURK</name>
<dbReference type="InterPro" id="IPR011990">
    <property type="entry name" value="TPR-like_helical_dom_sf"/>
</dbReference>
<proteinExistence type="predicted"/>
<feature type="domain" description="ATP-grasp" evidence="2">
    <location>
        <begin position="226"/>
        <end position="430"/>
    </location>
</feature>
<dbReference type="AlphaFoldDB" id="A0A3N6NDJ9"/>
<evidence type="ECO:0000313" key="4">
    <source>
        <dbReference type="Proteomes" id="UP000272778"/>
    </source>
</evidence>
<evidence type="ECO:0000259" key="2">
    <source>
        <dbReference type="PROSITE" id="PS50975"/>
    </source>
</evidence>
<dbReference type="GO" id="GO:0046872">
    <property type="term" value="F:metal ion binding"/>
    <property type="evidence" value="ECO:0007669"/>
    <property type="project" value="InterPro"/>
</dbReference>
<evidence type="ECO:0000256" key="1">
    <source>
        <dbReference type="PROSITE-ProRule" id="PRU00409"/>
    </source>
</evidence>
<dbReference type="EMBL" id="RQIS01000007">
    <property type="protein sequence ID" value="RQH06587.1"/>
    <property type="molecule type" value="Genomic_DNA"/>
</dbReference>
<organism evidence="3 4">
    <name type="scientific">Paraburkholderia dinghuensis</name>
    <dbReference type="NCBI Taxonomy" id="2305225"/>
    <lineage>
        <taxon>Bacteria</taxon>
        <taxon>Pseudomonadati</taxon>
        <taxon>Pseudomonadota</taxon>
        <taxon>Betaproteobacteria</taxon>
        <taxon>Burkholderiales</taxon>
        <taxon>Burkholderiaceae</taxon>
        <taxon>Paraburkholderia</taxon>
    </lineage>
</organism>
<dbReference type="PROSITE" id="PS50975">
    <property type="entry name" value="ATP_GRASP"/>
    <property type="match status" value="1"/>
</dbReference>
<dbReference type="InterPro" id="IPR011761">
    <property type="entry name" value="ATP-grasp"/>
</dbReference>
<dbReference type="Gene3D" id="3.30.470.20">
    <property type="entry name" value="ATP-grasp fold, B domain"/>
    <property type="match status" value="1"/>
</dbReference>
<comment type="caution">
    <text evidence="3">The sequence shown here is derived from an EMBL/GenBank/DDBJ whole genome shotgun (WGS) entry which is preliminary data.</text>
</comment>
<keyword evidence="1" id="KW-0067">ATP-binding</keyword>
<dbReference type="RefSeq" id="WP_124151264.1">
    <property type="nucleotide sequence ID" value="NZ_RQIS01000007.1"/>
</dbReference>
<gene>
    <name evidence="3" type="ORF">D1Y85_11995</name>
</gene>
<dbReference type="GO" id="GO:0005524">
    <property type="term" value="F:ATP binding"/>
    <property type="evidence" value="ECO:0007669"/>
    <property type="project" value="UniProtKB-UniRule"/>
</dbReference>
<sequence>MPMTDALFSAVTDTPSQHRDEAQRARANGDELAALAHLIAAEALDAHAAGAISDGAARIAMVATGYFMKGDHTSAQRWYELALNLDAAQAAAWQNLAAIHTTAGRDDIADHCRDRAYALQRVYVESSGEPVRRVLLLCAGRSAGNVPFDLLVPTPHNARIKYAIDYAQPYEDALLPPFDVVFNVIGDADIASPLQTRVERFARAVSRPVLNVPERVSATRRDRLPALLHGLDGVQTAPCIRIEAADAHAQARIDSAGLKLPLLVRPVATHGGEGLVRCDTPVELEAALAAQSGPFYVSAFRDTRDADDSYRKYRVVFVDRKPYPYHLAISPHWMVHYFSAGMEGVRWKLDEEARFLADPAAALGERAAKAIAAIGQRLDLDYAGVDFTLLPDGSVFVFEANATMLVHRERAGGELAHKNDYVQRIADAFEAMMHARVGAPRGAA</sequence>
<evidence type="ECO:0000313" key="3">
    <source>
        <dbReference type="EMBL" id="RQH06587.1"/>
    </source>
</evidence>
<dbReference type="SUPFAM" id="SSF48452">
    <property type="entry name" value="TPR-like"/>
    <property type="match status" value="1"/>
</dbReference>
<dbReference type="OrthoDB" id="5297883at2"/>
<keyword evidence="1" id="KW-0547">Nucleotide-binding</keyword>
<protein>
    <recommendedName>
        <fullName evidence="2">ATP-grasp domain-containing protein</fullName>
    </recommendedName>
</protein>
<dbReference type="Proteomes" id="UP000272778">
    <property type="component" value="Unassembled WGS sequence"/>
</dbReference>
<reference evidence="3 4" key="1">
    <citation type="submission" date="2018-11" db="EMBL/GenBank/DDBJ databases">
        <title>Paraburkholderia sp. DHOA04, isolated from soil.</title>
        <authorList>
            <person name="Gao Z.-H."/>
            <person name="Qiu L.-H."/>
            <person name="Fu J.-C."/>
        </authorList>
    </citation>
    <scope>NUCLEOTIDE SEQUENCE [LARGE SCALE GENOMIC DNA]</scope>
    <source>
        <strain evidence="3 4">DHOA04</strain>
    </source>
</reference>
<dbReference type="SUPFAM" id="SSF56059">
    <property type="entry name" value="Glutathione synthetase ATP-binding domain-like"/>
    <property type="match status" value="1"/>
</dbReference>
<dbReference type="Gene3D" id="1.25.40.10">
    <property type="entry name" value="Tetratricopeptide repeat domain"/>
    <property type="match status" value="1"/>
</dbReference>